<evidence type="ECO:0000256" key="3">
    <source>
        <dbReference type="ARBA" id="ARBA00022729"/>
    </source>
</evidence>
<comment type="caution">
    <text evidence="8">The sequence shown here is derived from an EMBL/GenBank/DDBJ whole genome shotgun (WGS) entry which is preliminary data.</text>
</comment>
<keyword evidence="4" id="KW-0572">Peptidoglycan-anchor</keyword>
<evidence type="ECO:0000256" key="1">
    <source>
        <dbReference type="ARBA" id="ARBA00022512"/>
    </source>
</evidence>
<feature type="compositionally biased region" description="Polar residues" evidence="5">
    <location>
        <begin position="109"/>
        <end position="149"/>
    </location>
</feature>
<dbReference type="InterPro" id="IPR019931">
    <property type="entry name" value="LPXTG_anchor"/>
</dbReference>
<feature type="region of interest" description="Disordered" evidence="5">
    <location>
        <begin position="1195"/>
        <end position="1293"/>
    </location>
</feature>
<feature type="compositionally biased region" description="Low complexity" evidence="5">
    <location>
        <begin position="177"/>
        <end position="186"/>
    </location>
</feature>
<keyword evidence="9" id="KW-1185">Reference proteome</keyword>
<feature type="transmembrane region" description="Helical" evidence="6">
    <location>
        <begin position="1344"/>
        <end position="1362"/>
    </location>
</feature>
<dbReference type="EMBL" id="JBHSSA010000026">
    <property type="protein sequence ID" value="MFC6253430.1"/>
    <property type="molecule type" value="Genomic_DNA"/>
</dbReference>
<dbReference type="InterPro" id="IPR022263">
    <property type="entry name" value="KxYKxGKxW"/>
</dbReference>
<evidence type="ECO:0000256" key="2">
    <source>
        <dbReference type="ARBA" id="ARBA00022525"/>
    </source>
</evidence>
<feature type="compositionally biased region" description="Low complexity" evidence="5">
    <location>
        <begin position="1199"/>
        <end position="1237"/>
    </location>
</feature>
<dbReference type="Pfam" id="PF19258">
    <property type="entry name" value="KxYKxGKxW_sig"/>
    <property type="match status" value="1"/>
</dbReference>
<feature type="domain" description="Gram-positive cocci surface proteins LPxTG" evidence="7">
    <location>
        <begin position="1334"/>
        <end position="1370"/>
    </location>
</feature>
<evidence type="ECO:0000259" key="7">
    <source>
        <dbReference type="PROSITE" id="PS50847"/>
    </source>
</evidence>
<dbReference type="RefSeq" id="WP_137630107.1">
    <property type="nucleotide sequence ID" value="NZ_BJDO01000004.1"/>
</dbReference>
<feature type="region of interest" description="Disordered" evidence="5">
    <location>
        <begin position="55"/>
        <end position="186"/>
    </location>
</feature>
<evidence type="ECO:0000256" key="4">
    <source>
        <dbReference type="ARBA" id="ARBA00023088"/>
    </source>
</evidence>
<protein>
    <submittedName>
        <fullName evidence="8">KxYKxGKxW signal peptide domain-containing protein</fullName>
    </submittedName>
</protein>
<reference evidence="9" key="1">
    <citation type="journal article" date="2019" name="Int. J. Syst. Evol. Microbiol.">
        <title>The Global Catalogue of Microorganisms (GCM) 10K type strain sequencing project: providing services to taxonomists for standard genome sequencing and annotation.</title>
        <authorList>
            <consortium name="The Broad Institute Genomics Platform"/>
            <consortium name="The Broad Institute Genome Sequencing Center for Infectious Disease"/>
            <person name="Wu L."/>
            <person name="Ma J."/>
        </authorList>
    </citation>
    <scope>NUCLEOTIDE SEQUENCE [LARGE SCALE GENOMIC DNA]</scope>
    <source>
        <strain evidence="9">CCM 8950</strain>
    </source>
</reference>
<evidence type="ECO:0000256" key="5">
    <source>
        <dbReference type="SAM" id="MobiDB-lite"/>
    </source>
</evidence>
<feature type="compositionally biased region" description="Polar residues" evidence="5">
    <location>
        <begin position="55"/>
        <end position="64"/>
    </location>
</feature>
<dbReference type="Pfam" id="PF00746">
    <property type="entry name" value="Gram_pos_anchor"/>
    <property type="match status" value="1"/>
</dbReference>
<dbReference type="NCBIfam" id="TIGR03715">
    <property type="entry name" value="KxYKxGKxW"/>
    <property type="match status" value="1"/>
</dbReference>
<feature type="compositionally biased region" description="Low complexity" evidence="5">
    <location>
        <begin position="65"/>
        <end position="80"/>
    </location>
</feature>
<evidence type="ECO:0000313" key="9">
    <source>
        <dbReference type="Proteomes" id="UP001596190"/>
    </source>
</evidence>
<keyword evidence="2" id="KW-0964">Secreted</keyword>
<gene>
    <name evidence="8" type="ORF">ACFP1H_02275</name>
</gene>
<accession>A0ABW1T7D8</accession>
<keyword evidence="3" id="KW-0732">Signal</keyword>
<keyword evidence="6" id="KW-0472">Membrane</keyword>
<proteinExistence type="predicted"/>
<evidence type="ECO:0000256" key="6">
    <source>
        <dbReference type="SAM" id="Phobius"/>
    </source>
</evidence>
<name>A0ABW1T7D8_9LACO</name>
<keyword evidence="6" id="KW-0812">Transmembrane</keyword>
<dbReference type="PROSITE" id="PS50847">
    <property type="entry name" value="GRAM_POS_ANCHORING"/>
    <property type="match status" value="1"/>
</dbReference>
<feature type="compositionally biased region" description="Polar residues" evidence="5">
    <location>
        <begin position="157"/>
        <end position="176"/>
    </location>
</feature>
<feature type="compositionally biased region" description="Low complexity" evidence="5">
    <location>
        <begin position="89"/>
        <end position="108"/>
    </location>
</feature>
<feature type="compositionally biased region" description="Polar residues" evidence="5">
    <location>
        <begin position="1238"/>
        <end position="1262"/>
    </location>
</feature>
<dbReference type="NCBIfam" id="TIGR01167">
    <property type="entry name" value="LPXTG_anchor"/>
    <property type="match status" value="1"/>
</dbReference>
<keyword evidence="6" id="KW-1133">Transmembrane helix</keyword>
<dbReference type="Proteomes" id="UP001596190">
    <property type="component" value="Unassembled WGS sequence"/>
</dbReference>
<evidence type="ECO:0000313" key="8">
    <source>
        <dbReference type="EMBL" id="MFC6253430.1"/>
    </source>
</evidence>
<sequence length="1370" mass="144149">MVGKNNNIKTIKTNLKKHYKAYKVGKRWLYASIASFALGAGLLLGGNATAYADTTTQNDTTPVESTNVASTKSSSAASSTDTNKVSLQTANKTTDNTDTAAKSAADSNLSTTPKEAATNNGQTVKVQTSNTEVKTPNAKVQTPAPQTKVQAPKAVTAPTTNTKAVTNTPKTQTADSATKSTLATQTPTTKTLVDPTNAQLKAAQASAAQVYAATLKPQKVAAIGDPTADATLTLSKPGVGYKSGINADNPFVLTLNVTAKANDKYIINIPANTDVYQIGEVQPLPSAIGTTTQVKNTDGTHTITDTFKIDSVNTQTIKFDVNNNSYGLGHPMADAGKTVTKTITWSANGVDQKPVTFTQTITPTVSLSPVVQTYPSAEKVPQILPNKDYVFSIKVNEPNGILDDSAPSNWVNKSVNYGGTAITVPVPTDFKLNANDTKAINGFSDSQTITQPGGAGTNVIISAPAGTGLEHWQNDDLGYKLIGSFNMTQPATDTVLTAANPVNFKQVVNSDGQTLTAVGNPWTVKILGVNSGGSDIGNGETATTAEASNQNLVLSNDPADNPAYLSSFGFKVDAISDTTGAKITIKIPSGLDATSVRTPDSGITPHLYLPGTTSYNYTLTLADGSTETGTVDAGQKITPTAASAIRTIVLTPNSLAPGANTSKGRASSDVTPVSDSGMFERFIVGGQLAQTYDDGTPVKTGDQFTSTIDLAYADPTRPGKTFSASTTQTIVDGIARGEAHEAQTSTTPGVTDAGSLQLIGGNYQQTTRKIFEPIYYFVIPTATTVTGVNAAPGAKTSSFKADDGRTIVKIDYSGTGITVDTDDGAKDGQVNLANNPDALPGKYPYLIYIVSPTTKLSNTTKIADKSYAEGSADALRMELYEGDWNWDIVTSSALYDASVAKGNLDIDPVFNGTSDDKGDPTLTFYDTVLYTSLEKNAKNSNAEVAINLPTLGDGRGSQYTFNLTGPITVPANYTLANGVGDPINATVLYSTVPQTITGKETQPDESGYVPASAITDWAKVRSVIVKIPNMKANTSTGRIAFTGTTDSQLSPFKLQAGHTGSLQTTLYGNGAKASVNSKTASIKITGSSTIKARYHYVDANGQDQYIDLDDLSQTLNDNTVEFKKDDYPTMLSKFSDHDSKLIPVGYHLVLVPGTTDEVAPAIRNTDDTQPGAAQFNTWTKYNYDGDFVQYELVSDTPTKETSTPGKPGTTTSPDEPDTTVPPVTPQTPQTPDNTPTQEVTDTPVTSTSEGTVVPVTDNTPQKGQDDDTTTDSTDHGQVVPEATTSGETDETKVAQPQATVGYASATQKTAVTTKQSQTSATDQINDVKASQAKLPQTSERNNQAVTLSLLGLMTGMLSLFGLKRRKRDDD</sequence>
<organism evidence="8 9">
    <name type="scientific">Secundilactobacillus hailunensis</name>
    <dbReference type="NCBI Taxonomy" id="2559923"/>
    <lineage>
        <taxon>Bacteria</taxon>
        <taxon>Bacillati</taxon>
        <taxon>Bacillota</taxon>
        <taxon>Bacilli</taxon>
        <taxon>Lactobacillales</taxon>
        <taxon>Lactobacillaceae</taxon>
        <taxon>Secundilactobacillus</taxon>
    </lineage>
</organism>
<keyword evidence="1" id="KW-0134">Cell wall</keyword>